<accession>A0A9R1XXP3</accession>
<sequence length="178" mass="20798">MYQRSTEREHGFKIWDETDEVNGYKATRVPKFTKMEFPTYDGKDDPLAWLQKCEDFFEEQQTPTEAWVPQATFVLQGKASDWYRNLRRMKGQPTWNKFVEECKIHFGPPMSMNPLGELTQLRKTDTVEDYCASFESLLGRTTGVTPEQSMWNFCAGLINVIIYEVEFARPITLCHESS</sequence>
<name>A0A9R1XXP3_LACSA</name>
<keyword evidence="3" id="KW-1185">Reference proteome</keyword>
<organism evidence="2 3">
    <name type="scientific">Lactuca sativa</name>
    <name type="common">Garden lettuce</name>
    <dbReference type="NCBI Taxonomy" id="4236"/>
    <lineage>
        <taxon>Eukaryota</taxon>
        <taxon>Viridiplantae</taxon>
        <taxon>Streptophyta</taxon>
        <taxon>Embryophyta</taxon>
        <taxon>Tracheophyta</taxon>
        <taxon>Spermatophyta</taxon>
        <taxon>Magnoliopsida</taxon>
        <taxon>eudicotyledons</taxon>
        <taxon>Gunneridae</taxon>
        <taxon>Pentapetalae</taxon>
        <taxon>asterids</taxon>
        <taxon>campanulids</taxon>
        <taxon>Asterales</taxon>
        <taxon>Asteraceae</taxon>
        <taxon>Cichorioideae</taxon>
        <taxon>Cichorieae</taxon>
        <taxon>Lactucinae</taxon>
        <taxon>Lactuca</taxon>
    </lineage>
</organism>
<evidence type="ECO:0000313" key="2">
    <source>
        <dbReference type="EMBL" id="KAJ0227854.1"/>
    </source>
</evidence>
<dbReference type="Proteomes" id="UP000235145">
    <property type="component" value="Unassembled WGS sequence"/>
</dbReference>
<gene>
    <name evidence="2" type="ORF">LSAT_V11C100037070</name>
</gene>
<proteinExistence type="predicted"/>
<dbReference type="AlphaFoldDB" id="A0A9R1XXP3"/>
<protein>
    <recommendedName>
        <fullName evidence="1">Retrotransposon gag domain-containing protein</fullName>
    </recommendedName>
</protein>
<reference evidence="2 3" key="1">
    <citation type="journal article" date="2017" name="Nat. Commun.">
        <title>Genome assembly with in vitro proximity ligation data and whole-genome triplication in lettuce.</title>
        <authorList>
            <person name="Reyes-Chin-Wo S."/>
            <person name="Wang Z."/>
            <person name="Yang X."/>
            <person name="Kozik A."/>
            <person name="Arikit S."/>
            <person name="Song C."/>
            <person name="Xia L."/>
            <person name="Froenicke L."/>
            <person name="Lavelle D.O."/>
            <person name="Truco M.J."/>
            <person name="Xia R."/>
            <person name="Zhu S."/>
            <person name="Xu C."/>
            <person name="Xu H."/>
            <person name="Xu X."/>
            <person name="Cox K."/>
            <person name="Korf I."/>
            <person name="Meyers B.C."/>
            <person name="Michelmore R.W."/>
        </authorList>
    </citation>
    <scope>NUCLEOTIDE SEQUENCE [LARGE SCALE GENOMIC DNA]</scope>
    <source>
        <strain evidence="3">cv. Salinas</strain>
        <tissue evidence="2">Seedlings</tissue>
    </source>
</reference>
<dbReference type="EMBL" id="NBSK02000001">
    <property type="protein sequence ID" value="KAJ0227854.1"/>
    <property type="molecule type" value="Genomic_DNA"/>
</dbReference>
<comment type="caution">
    <text evidence="2">The sequence shown here is derived from an EMBL/GenBank/DDBJ whole genome shotgun (WGS) entry which is preliminary data.</text>
</comment>
<evidence type="ECO:0000259" key="1">
    <source>
        <dbReference type="Pfam" id="PF03732"/>
    </source>
</evidence>
<feature type="domain" description="Retrotransposon gag" evidence="1">
    <location>
        <begin position="71"/>
        <end position="157"/>
    </location>
</feature>
<evidence type="ECO:0000313" key="3">
    <source>
        <dbReference type="Proteomes" id="UP000235145"/>
    </source>
</evidence>
<dbReference type="Pfam" id="PF03732">
    <property type="entry name" value="Retrotrans_gag"/>
    <property type="match status" value="1"/>
</dbReference>
<dbReference type="InterPro" id="IPR005162">
    <property type="entry name" value="Retrotrans_gag_dom"/>
</dbReference>